<evidence type="ECO:0000313" key="1">
    <source>
        <dbReference type="EMBL" id="KAG0411695.1"/>
    </source>
</evidence>
<dbReference type="EMBL" id="JABSTQ010011412">
    <property type="protein sequence ID" value="KAG0411695.1"/>
    <property type="molecule type" value="Genomic_DNA"/>
</dbReference>
<proteinExistence type="predicted"/>
<organism evidence="1 2">
    <name type="scientific">Ixodes persulcatus</name>
    <name type="common">Taiga tick</name>
    <dbReference type="NCBI Taxonomy" id="34615"/>
    <lineage>
        <taxon>Eukaryota</taxon>
        <taxon>Metazoa</taxon>
        <taxon>Ecdysozoa</taxon>
        <taxon>Arthropoda</taxon>
        <taxon>Chelicerata</taxon>
        <taxon>Arachnida</taxon>
        <taxon>Acari</taxon>
        <taxon>Parasitiformes</taxon>
        <taxon>Ixodida</taxon>
        <taxon>Ixodoidea</taxon>
        <taxon>Ixodidae</taxon>
        <taxon>Ixodinae</taxon>
        <taxon>Ixodes</taxon>
    </lineage>
</organism>
<protein>
    <submittedName>
        <fullName evidence="1">Uncharacterized protein</fullName>
    </submittedName>
</protein>
<sequence length="95" mass="11369">MRMKRSRQRRLRSLHRQPRHRRQVREEEGGERRGELQQVQSPPGIYPRQLRLMRSRLLQRETANSSRGQKRRSGQDARGKTNEETQDSAMNDDMS</sequence>
<keyword evidence="2" id="KW-1185">Reference proteome</keyword>
<name>A0AC60NX68_IXOPE</name>
<reference evidence="1 2" key="1">
    <citation type="journal article" date="2020" name="Cell">
        <title>Large-Scale Comparative Analyses of Tick Genomes Elucidate Their Genetic Diversity and Vector Capacities.</title>
        <authorList>
            <consortium name="Tick Genome and Microbiome Consortium (TIGMIC)"/>
            <person name="Jia N."/>
            <person name="Wang J."/>
            <person name="Shi W."/>
            <person name="Du L."/>
            <person name="Sun Y."/>
            <person name="Zhan W."/>
            <person name="Jiang J.F."/>
            <person name="Wang Q."/>
            <person name="Zhang B."/>
            <person name="Ji P."/>
            <person name="Bell-Sakyi L."/>
            <person name="Cui X.M."/>
            <person name="Yuan T.T."/>
            <person name="Jiang B.G."/>
            <person name="Yang W.F."/>
            <person name="Lam T.T."/>
            <person name="Chang Q.C."/>
            <person name="Ding S.J."/>
            <person name="Wang X.J."/>
            <person name="Zhu J.G."/>
            <person name="Ruan X.D."/>
            <person name="Zhao L."/>
            <person name="Wei J.T."/>
            <person name="Ye R.Z."/>
            <person name="Que T.C."/>
            <person name="Du C.H."/>
            <person name="Zhou Y.H."/>
            <person name="Cheng J.X."/>
            <person name="Dai P.F."/>
            <person name="Guo W.B."/>
            <person name="Han X.H."/>
            <person name="Huang E.J."/>
            <person name="Li L.F."/>
            <person name="Wei W."/>
            <person name="Gao Y.C."/>
            <person name="Liu J.Z."/>
            <person name="Shao H.Z."/>
            <person name="Wang X."/>
            <person name="Wang C.C."/>
            <person name="Yang T.C."/>
            <person name="Huo Q.B."/>
            <person name="Li W."/>
            <person name="Chen H.Y."/>
            <person name="Chen S.E."/>
            <person name="Zhou L.G."/>
            <person name="Ni X.B."/>
            <person name="Tian J.H."/>
            <person name="Sheng Y."/>
            <person name="Liu T."/>
            <person name="Pan Y.S."/>
            <person name="Xia L.Y."/>
            <person name="Li J."/>
            <person name="Zhao F."/>
            <person name="Cao W.C."/>
        </authorList>
    </citation>
    <scope>NUCLEOTIDE SEQUENCE [LARGE SCALE GENOMIC DNA]</scope>
    <source>
        <strain evidence="1">Iper-2018</strain>
    </source>
</reference>
<gene>
    <name evidence="1" type="ORF">HPB47_011177</name>
</gene>
<dbReference type="Proteomes" id="UP000805193">
    <property type="component" value="Unassembled WGS sequence"/>
</dbReference>
<accession>A0AC60NX68</accession>
<comment type="caution">
    <text evidence="1">The sequence shown here is derived from an EMBL/GenBank/DDBJ whole genome shotgun (WGS) entry which is preliminary data.</text>
</comment>
<evidence type="ECO:0000313" key="2">
    <source>
        <dbReference type="Proteomes" id="UP000805193"/>
    </source>
</evidence>